<keyword evidence="4" id="KW-1185">Reference proteome</keyword>
<dbReference type="PANTHER" id="PTHR43798">
    <property type="entry name" value="MONOACYLGLYCEROL LIPASE"/>
    <property type="match status" value="1"/>
</dbReference>
<accession>A0A7H1BH17</accession>
<keyword evidence="1 3" id="KW-0378">Hydrolase</keyword>
<dbReference type="PANTHER" id="PTHR43798:SF31">
    <property type="entry name" value="AB HYDROLASE SUPERFAMILY PROTEIN YCLE"/>
    <property type="match status" value="1"/>
</dbReference>
<reference evidence="3 4" key="1">
    <citation type="submission" date="2020-09" db="EMBL/GenBank/DDBJ databases">
        <title>A novel species.</title>
        <authorList>
            <person name="Gao J."/>
        </authorList>
    </citation>
    <scope>NUCLEOTIDE SEQUENCE [LARGE SCALE GENOMIC DNA]</scope>
    <source>
        <strain evidence="3 4">CRXT-Y-14</strain>
    </source>
</reference>
<dbReference type="InterPro" id="IPR050266">
    <property type="entry name" value="AB_hydrolase_sf"/>
</dbReference>
<proteinExistence type="predicted"/>
<dbReference type="AlphaFoldDB" id="A0A7H1BH17"/>
<protein>
    <submittedName>
        <fullName evidence="3">Alpha/beta fold hydrolase</fullName>
    </submittedName>
</protein>
<dbReference type="SUPFAM" id="SSF53474">
    <property type="entry name" value="alpha/beta-Hydrolases"/>
    <property type="match status" value="1"/>
</dbReference>
<dbReference type="GO" id="GO:0016020">
    <property type="term" value="C:membrane"/>
    <property type="evidence" value="ECO:0007669"/>
    <property type="project" value="TreeGrafter"/>
</dbReference>
<dbReference type="GO" id="GO:0016787">
    <property type="term" value="F:hydrolase activity"/>
    <property type="evidence" value="ECO:0007669"/>
    <property type="project" value="UniProtKB-KW"/>
</dbReference>
<evidence type="ECO:0000313" key="3">
    <source>
        <dbReference type="EMBL" id="QNS08022.1"/>
    </source>
</evidence>
<organism evidence="3 4">
    <name type="scientific">Streptomyces xanthii</name>
    <dbReference type="NCBI Taxonomy" id="2768069"/>
    <lineage>
        <taxon>Bacteria</taxon>
        <taxon>Bacillati</taxon>
        <taxon>Actinomycetota</taxon>
        <taxon>Actinomycetes</taxon>
        <taxon>Kitasatosporales</taxon>
        <taxon>Streptomycetaceae</taxon>
        <taxon>Streptomyces</taxon>
    </lineage>
</organism>
<sequence>MSPRAAVHDPPHPHAYDPDVFSTAYERVLSKWPAPHSSVTVPTPFGATHVNVCGPADGPPVLLLPGGGGATSAPWYAQAAALSRTHRVHAVDLLGAPGRSVPDPGRGPRTLDDLMDWLGSVLDGLGLGGAEVDVVGHSYGAWIALHHALRTPARTRRLVLLDPTQCFAGFRPAYLLRALPMLLRPTPRRVRAFLEWESGGADTLDPHCLALQEAAARFPALRPATGPRPAPDALRAFTSPALILFAGAAKAHDARELAATARESMPEATVTVLPGIAHHALPPALPEATNHLIARFLD</sequence>
<dbReference type="Gene3D" id="3.40.50.1820">
    <property type="entry name" value="alpha/beta hydrolase"/>
    <property type="match status" value="1"/>
</dbReference>
<dbReference type="RefSeq" id="WP_188340683.1">
    <property type="nucleotide sequence ID" value="NZ_CP061281.1"/>
</dbReference>
<dbReference type="KEGG" id="sxn:IAG42_33360"/>
<dbReference type="Proteomes" id="UP000516428">
    <property type="component" value="Chromosome"/>
</dbReference>
<feature type="domain" description="AB hydrolase-1" evidence="2">
    <location>
        <begin position="61"/>
        <end position="286"/>
    </location>
</feature>
<evidence type="ECO:0000259" key="2">
    <source>
        <dbReference type="Pfam" id="PF12697"/>
    </source>
</evidence>
<dbReference type="InterPro" id="IPR029058">
    <property type="entry name" value="AB_hydrolase_fold"/>
</dbReference>
<gene>
    <name evidence="3" type="ORF">IAG42_33360</name>
</gene>
<dbReference type="EMBL" id="CP061281">
    <property type="protein sequence ID" value="QNS08022.1"/>
    <property type="molecule type" value="Genomic_DNA"/>
</dbReference>
<dbReference type="InterPro" id="IPR000073">
    <property type="entry name" value="AB_hydrolase_1"/>
</dbReference>
<name>A0A7H1BH17_9ACTN</name>
<dbReference type="Pfam" id="PF12697">
    <property type="entry name" value="Abhydrolase_6"/>
    <property type="match status" value="1"/>
</dbReference>
<evidence type="ECO:0000313" key="4">
    <source>
        <dbReference type="Proteomes" id="UP000516428"/>
    </source>
</evidence>
<evidence type="ECO:0000256" key="1">
    <source>
        <dbReference type="ARBA" id="ARBA00022801"/>
    </source>
</evidence>